<keyword evidence="1" id="KW-0812">Transmembrane</keyword>
<dbReference type="EMBL" id="BDIP01008481">
    <property type="protein sequence ID" value="GIQ91864.1"/>
    <property type="molecule type" value="Genomic_DNA"/>
</dbReference>
<proteinExistence type="predicted"/>
<feature type="non-terminal residue" evidence="2">
    <location>
        <position position="1"/>
    </location>
</feature>
<keyword evidence="1" id="KW-0472">Membrane</keyword>
<evidence type="ECO:0000256" key="1">
    <source>
        <dbReference type="SAM" id="Phobius"/>
    </source>
</evidence>
<organism evidence="2 3">
    <name type="scientific">Kipferlia bialata</name>
    <dbReference type="NCBI Taxonomy" id="797122"/>
    <lineage>
        <taxon>Eukaryota</taxon>
        <taxon>Metamonada</taxon>
        <taxon>Carpediemonas-like organisms</taxon>
        <taxon>Kipferlia</taxon>
    </lineage>
</organism>
<evidence type="ECO:0000313" key="3">
    <source>
        <dbReference type="Proteomes" id="UP000265618"/>
    </source>
</evidence>
<dbReference type="Proteomes" id="UP000265618">
    <property type="component" value="Unassembled WGS sequence"/>
</dbReference>
<comment type="caution">
    <text evidence="2">The sequence shown here is derived from an EMBL/GenBank/DDBJ whole genome shotgun (WGS) entry which is preliminary data.</text>
</comment>
<name>A0A9K3DDE7_9EUKA</name>
<evidence type="ECO:0000313" key="2">
    <source>
        <dbReference type="EMBL" id="GIQ91864.1"/>
    </source>
</evidence>
<dbReference type="AlphaFoldDB" id="A0A9K3DDE7"/>
<protein>
    <submittedName>
        <fullName evidence="2">Uncharacterized protein</fullName>
    </submittedName>
</protein>
<feature type="transmembrane region" description="Helical" evidence="1">
    <location>
        <begin position="39"/>
        <end position="56"/>
    </location>
</feature>
<keyword evidence="3" id="KW-1185">Reference proteome</keyword>
<feature type="non-terminal residue" evidence="2">
    <location>
        <position position="57"/>
    </location>
</feature>
<reference evidence="2 3" key="1">
    <citation type="journal article" date="2018" name="PLoS ONE">
        <title>The draft genome of Kipferlia bialata reveals reductive genome evolution in fornicate parasites.</title>
        <authorList>
            <person name="Tanifuji G."/>
            <person name="Takabayashi S."/>
            <person name="Kume K."/>
            <person name="Takagi M."/>
            <person name="Nakayama T."/>
            <person name="Kamikawa R."/>
            <person name="Inagaki Y."/>
            <person name="Hashimoto T."/>
        </authorList>
    </citation>
    <scope>NUCLEOTIDE SEQUENCE [LARGE SCALE GENOMIC DNA]</scope>
    <source>
        <strain evidence="2">NY0173</strain>
    </source>
</reference>
<sequence length="57" mass="6715">ISIPQHMDREDSLYPGDLLSGKPFMSHENLSKMIVKRRLYFLRFSLYWLVFALVALA</sequence>
<gene>
    <name evidence="2" type="ORF">KIPB_015305</name>
</gene>
<keyword evidence="1" id="KW-1133">Transmembrane helix</keyword>
<accession>A0A9K3DDE7</accession>